<dbReference type="EMBL" id="SLXJ01000003">
    <property type="protein sequence ID" value="TCP18056.1"/>
    <property type="molecule type" value="Genomic_DNA"/>
</dbReference>
<gene>
    <name evidence="2" type="ORF">EV693_10320</name>
</gene>
<organism evidence="2 3">
    <name type="scientific">Nicoletella semolina</name>
    <dbReference type="NCBI Taxonomy" id="271160"/>
    <lineage>
        <taxon>Bacteria</taxon>
        <taxon>Pseudomonadati</taxon>
        <taxon>Pseudomonadota</taxon>
        <taxon>Gammaproteobacteria</taxon>
        <taxon>Pasteurellales</taxon>
        <taxon>Pasteurellaceae</taxon>
        <taxon>Nicoletella</taxon>
    </lineage>
</organism>
<evidence type="ECO:0000259" key="1">
    <source>
        <dbReference type="Pfam" id="PF10119"/>
    </source>
</evidence>
<dbReference type="Proteomes" id="UP000295537">
    <property type="component" value="Unassembled WGS sequence"/>
</dbReference>
<dbReference type="AlphaFoldDB" id="A0A4V2SK41"/>
<comment type="caution">
    <text evidence="2">The sequence shown here is derived from an EMBL/GenBank/DDBJ whole genome shotgun (WGS) entry which is preliminary data.</text>
</comment>
<name>A0A4V2SK41_9PAST</name>
<dbReference type="GO" id="GO:0032259">
    <property type="term" value="P:methylation"/>
    <property type="evidence" value="ECO:0007669"/>
    <property type="project" value="UniProtKB-KW"/>
</dbReference>
<keyword evidence="3" id="KW-1185">Reference proteome</keyword>
<dbReference type="OrthoDB" id="323463at2"/>
<dbReference type="Pfam" id="PF10119">
    <property type="entry name" value="MethyTransf_Reg"/>
    <property type="match status" value="1"/>
</dbReference>
<keyword evidence="2" id="KW-0808">Transferase</keyword>
<keyword evidence="2" id="KW-0489">Methyltransferase</keyword>
<dbReference type="SUPFAM" id="SSF53335">
    <property type="entry name" value="S-adenosyl-L-methionine-dependent methyltransferases"/>
    <property type="match status" value="1"/>
</dbReference>
<sequence>MSNIYQGYNTDTTYTYGYYLALNPSQIIMPFLASGIAPPEVINACELGFGQGVTINMNAVNTQTHWYGTDFNPSHAAFAQHLNQISGAGSVLSDQGFDEFCQRDDLPEFDFIALHGIWSWISDHNRQVIIDFVRRKLKIGGVLYISYNTLPGWSAAAPIRHLMAEHHRVMSATGTNHFANLDKTLNDIEQIFEKSPRLLNNNPNISARLKDLKEQNKSYIIHEYLNQNWYPQYFSEIEQMLHDAKVSYACSANYLNDFAETTLNNDQKQILATISNPSFAQTVKDFFLNTQFRADYWVKGKRELNSVELKKYWYDLRVMLKNRDQVKLEASHVLSTELVADIFNPILDLLADNKPKAVAQIAEKLTAISDEILFQILTILHAKGDLVLVLPDEQIEQNKTRTQALNRYLLSQAHSNPEVLYLASPVTGTAFSYNHPQLLFLSAYLAGENPKNWGKYAVKALEANNLLLKKDGEILQDPKDNLAEARRQAEEFLANGLEMAKRLGIVE</sequence>
<dbReference type="InterPro" id="IPR018773">
    <property type="entry name" value="MeTrfase_reg_dom_prd"/>
</dbReference>
<dbReference type="Gene3D" id="3.40.50.150">
    <property type="entry name" value="Vaccinia Virus protein VP39"/>
    <property type="match status" value="1"/>
</dbReference>
<evidence type="ECO:0000313" key="2">
    <source>
        <dbReference type="EMBL" id="TCP18056.1"/>
    </source>
</evidence>
<dbReference type="InterPro" id="IPR029063">
    <property type="entry name" value="SAM-dependent_MTases_sf"/>
</dbReference>
<proteinExistence type="predicted"/>
<dbReference type="CDD" id="cd02440">
    <property type="entry name" value="AdoMet_MTases"/>
    <property type="match status" value="1"/>
</dbReference>
<dbReference type="RefSeq" id="WP_132500882.1">
    <property type="nucleotide sequence ID" value="NZ_LVXA01000001.1"/>
</dbReference>
<reference evidence="2 3" key="1">
    <citation type="submission" date="2019-03" db="EMBL/GenBank/DDBJ databases">
        <title>Genomic Encyclopedia of Type Strains, Phase IV (KMG-IV): sequencing the most valuable type-strain genomes for metagenomic binning, comparative biology and taxonomic classification.</title>
        <authorList>
            <person name="Goeker M."/>
        </authorList>
    </citation>
    <scope>NUCLEOTIDE SEQUENCE [LARGE SCALE GENOMIC DNA]</scope>
    <source>
        <strain evidence="2 3">DSM 16380</strain>
    </source>
</reference>
<dbReference type="GO" id="GO:0008168">
    <property type="term" value="F:methyltransferase activity"/>
    <property type="evidence" value="ECO:0007669"/>
    <property type="project" value="UniProtKB-KW"/>
</dbReference>
<protein>
    <submittedName>
        <fullName evidence="2">Putative methyltransferase family protein</fullName>
    </submittedName>
</protein>
<feature type="domain" description="Methyltransferase regulatory" evidence="1">
    <location>
        <begin position="217"/>
        <end position="299"/>
    </location>
</feature>
<evidence type="ECO:0000313" key="3">
    <source>
        <dbReference type="Proteomes" id="UP000295537"/>
    </source>
</evidence>
<accession>A0A4V2SK41</accession>